<dbReference type="Proteomes" id="UP000030071">
    <property type="component" value="Plasmid p48"/>
</dbReference>
<accession>F9T6R5</accession>
<dbReference type="PATRIC" id="fig|1051646.9.peg.5099"/>
<organism evidence="3 6">
    <name type="scientific">Vibrio tubiashii ATCC 19109</name>
    <dbReference type="NCBI Taxonomy" id="1051646"/>
    <lineage>
        <taxon>Bacteria</taxon>
        <taxon>Pseudomonadati</taxon>
        <taxon>Pseudomonadota</taxon>
        <taxon>Gammaproteobacteria</taxon>
        <taxon>Vibrionales</taxon>
        <taxon>Vibrionaceae</taxon>
        <taxon>Vibrio</taxon>
        <taxon>Vibrio oreintalis group</taxon>
    </lineage>
</organism>
<sequence>MFVNDALNLLNLTSPATQAEIKDAYKKAAIKYHPDRNTAGAEMMKLINAAFECLKKLGDTVEAKEGFKATDGAEDYSEILKALHELDGLEIEICGNWIWIGGETRKHKDRLGRKEGGLGCFYSKNKKMWYYRPAEYKSLGRSSSSMDEIRAKYGSEKPAKSGRKILAA</sequence>
<dbReference type="KEGG" id="vtu:IX91_26135"/>
<keyword evidence="3" id="KW-0614">Plasmid</keyword>
<dbReference type="EMBL" id="CP009359">
    <property type="protein sequence ID" value="AIW17540.1"/>
    <property type="molecule type" value="Genomic_DNA"/>
</dbReference>
<protein>
    <submittedName>
        <fullName evidence="4">DnaJ-like protein</fullName>
    </submittedName>
    <submittedName>
        <fullName evidence="3">Molecular chaperone DnaJ</fullName>
    </submittedName>
</protein>
<dbReference type="SMART" id="SM00271">
    <property type="entry name" value="DnaJ"/>
    <property type="match status" value="1"/>
</dbReference>
<dbReference type="PRINTS" id="PR00625">
    <property type="entry name" value="JDOMAIN"/>
</dbReference>
<geneLocation type="plasmid" evidence="3 6">
    <name>p48</name>
</geneLocation>
<dbReference type="CDD" id="cd06257">
    <property type="entry name" value="DnaJ"/>
    <property type="match status" value="1"/>
</dbReference>
<reference evidence="4 5" key="2">
    <citation type="journal article" date="2012" name="Int. J. Syst. Evol. Microbiol.">
        <title>Vibrio caribbeanicus sp. nov., isolated from the marine sponge Scleritoderma cyanea.</title>
        <authorList>
            <person name="Hoffmann M."/>
            <person name="Monday S.R."/>
            <person name="Allard M.W."/>
            <person name="Strain E.A."/>
            <person name="Whittaker P."/>
            <person name="Naum M."/>
            <person name="McCarthy P.J."/>
            <person name="Lopez J.V."/>
            <person name="Fischer M."/>
            <person name="Brown E.W."/>
        </authorList>
    </citation>
    <scope>NUCLEOTIDE SEQUENCE [LARGE SCALE GENOMIC DNA]</scope>
    <source>
        <strain evidence="4 5">ATCC 19109</strain>
    </source>
</reference>
<dbReference type="GeneID" id="23448207"/>
<dbReference type="EMBL" id="AFWI01000154">
    <property type="protein sequence ID" value="EGU54470.1"/>
    <property type="molecule type" value="Genomic_DNA"/>
</dbReference>
<dbReference type="Gene3D" id="1.10.287.110">
    <property type="entry name" value="DnaJ domain"/>
    <property type="match status" value="1"/>
</dbReference>
<evidence type="ECO:0000313" key="6">
    <source>
        <dbReference type="Proteomes" id="UP000030071"/>
    </source>
</evidence>
<dbReference type="PROSITE" id="PS50076">
    <property type="entry name" value="DNAJ_2"/>
    <property type="match status" value="1"/>
</dbReference>
<evidence type="ECO:0000256" key="1">
    <source>
        <dbReference type="ARBA" id="ARBA00023186"/>
    </source>
</evidence>
<evidence type="ECO:0000259" key="2">
    <source>
        <dbReference type="PROSITE" id="PS50076"/>
    </source>
</evidence>
<dbReference type="eggNOG" id="COG2214">
    <property type="taxonomic scope" value="Bacteria"/>
</dbReference>
<keyword evidence="5" id="KW-1185">Reference proteome</keyword>
<reference evidence="4" key="1">
    <citation type="submission" date="2011-08" db="EMBL/GenBank/DDBJ databases">
        <authorList>
            <person name="Hoffman M."/>
            <person name="Strain E.A."/>
            <person name="Brown E."/>
            <person name="Allard M.W."/>
        </authorList>
    </citation>
    <scope>NUCLEOTIDE SEQUENCE</scope>
    <source>
        <strain evidence="4">ATCC 19109</strain>
    </source>
</reference>
<name>F9T6R5_9VIBR</name>
<reference evidence="3 6" key="3">
    <citation type="submission" date="2014-08" db="EMBL/GenBank/DDBJ databases">
        <title>First Complete Genome Sequence of the Shellfish Pathogen Vibrio tubiashii.</title>
        <authorList>
            <person name="Richards G.P."/>
            <person name="Needleman D.S."/>
            <person name="Watson M.A."/>
            <person name="Bono J.L."/>
        </authorList>
    </citation>
    <scope>NUCLEOTIDE SEQUENCE [LARGE SCALE GENOMIC DNA]</scope>
    <source>
        <strain evidence="3 6">ATCC 19109</strain>
        <plasmid evidence="3">p48</plasmid>
        <plasmid evidence="6">Plasmid p48</plasmid>
    </source>
</reference>
<evidence type="ECO:0000313" key="5">
    <source>
        <dbReference type="Proteomes" id="UP000003836"/>
    </source>
</evidence>
<dbReference type="AlphaFoldDB" id="F9T6R5"/>
<dbReference type="Pfam" id="PF00226">
    <property type="entry name" value="DnaJ"/>
    <property type="match status" value="1"/>
</dbReference>
<dbReference type="RefSeq" id="WP_004745284.1">
    <property type="nucleotide sequence ID" value="NZ_AFWI01000154.1"/>
</dbReference>
<dbReference type="PANTHER" id="PTHR24074">
    <property type="entry name" value="CO-CHAPERONE PROTEIN DJLA"/>
    <property type="match status" value="1"/>
</dbReference>
<keyword evidence="1" id="KW-0143">Chaperone</keyword>
<dbReference type="InterPro" id="IPR050817">
    <property type="entry name" value="DjlA_DnaK_co-chaperone"/>
</dbReference>
<proteinExistence type="predicted"/>
<gene>
    <name evidence="3" type="ORF">IX91_26135</name>
    <name evidence="4" type="ORF">VITU9109_02812</name>
</gene>
<feature type="domain" description="J" evidence="2">
    <location>
        <begin position="5"/>
        <end position="71"/>
    </location>
</feature>
<dbReference type="Proteomes" id="UP000003836">
    <property type="component" value="Unassembled WGS sequence"/>
</dbReference>
<dbReference type="InterPro" id="IPR036869">
    <property type="entry name" value="J_dom_sf"/>
</dbReference>
<evidence type="ECO:0000313" key="3">
    <source>
        <dbReference type="EMBL" id="AIW17540.1"/>
    </source>
</evidence>
<dbReference type="HOGENOM" id="CLU_095264_1_0_6"/>
<evidence type="ECO:0000313" key="4">
    <source>
        <dbReference type="EMBL" id="EGU54470.1"/>
    </source>
</evidence>
<dbReference type="InterPro" id="IPR001623">
    <property type="entry name" value="DnaJ_domain"/>
</dbReference>
<dbReference type="SUPFAM" id="SSF46565">
    <property type="entry name" value="Chaperone J-domain"/>
    <property type="match status" value="1"/>
</dbReference>